<dbReference type="Pfam" id="PF00089">
    <property type="entry name" value="Trypsin"/>
    <property type="match status" value="1"/>
</dbReference>
<dbReference type="GO" id="GO:0006508">
    <property type="term" value="P:proteolysis"/>
    <property type="evidence" value="ECO:0007669"/>
    <property type="project" value="InterPro"/>
</dbReference>
<reference evidence="6" key="1">
    <citation type="journal article" date="2013" name="Genome Biol.">
        <title>Draft genome of the mountain pine beetle, Dendroctonus ponderosae Hopkins, a major forest pest.</title>
        <authorList>
            <person name="Keeling C.I."/>
            <person name="Yuen M.M."/>
            <person name="Liao N.Y."/>
            <person name="Docking T.R."/>
            <person name="Chan S.K."/>
            <person name="Taylor G.A."/>
            <person name="Palmquist D.L."/>
            <person name="Jackman S.D."/>
            <person name="Nguyen A."/>
            <person name="Li M."/>
            <person name="Henderson H."/>
            <person name="Janes J.K."/>
            <person name="Zhao Y."/>
            <person name="Pandoh P."/>
            <person name="Moore R."/>
            <person name="Sperling F.A."/>
            <person name="Huber D.P."/>
            <person name="Birol I."/>
            <person name="Jones S.J."/>
            <person name="Bohlmann J."/>
        </authorList>
    </citation>
    <scope>NUCLEOTIDE SEQUENCE</scope>
</reference>
<feature type="transmembrane region" description="Helical" evidence="3">
    <location>
        <begin position="20"/>
        <end position="39"/>
    </location>
</feature>
<dbReference type="PANTHER" id="PTHR24256">
    <property type="entry name" value="TRYPTASE-RELATED"/>
    <property type="match status" value="1"/>
</dbReference>
<dbReference type="AlphaFoldDB" id="A0AAR5Q5X7"/>
<dbReference type="InterPro" id="IPR001254">
    <property type="entry name" value="Trypsin_dom"/>
</dbReference>
<dbReference type="EnsemblMetazoa" id="XM_019913068.1">
    <property type="protein sequence ID" value="XP_019768627.1"/>
    <property type="gene ID" value="LOC109543381"/>
</dbReference>
<dbReference type="PROSITE" id="PS50240">
    <property type="entry name" value="TRYPSIN_DOM"/>
    <property type="match status" value="1"/>
</dbReference>
<dbReference type="InterPro" id="IPR043504">
    <property type="entry name" value="Peptidase_S1_PA_chymotrypsin"/>
</dbReference>
<evidence type="ECO:0000259" key="4">
    <source>
        <dbReference type="PROSITE" id="PS50240"/>
    </source>
</evidence>
<evidence type="ECO:0000256" key="1">
    <source>
        <dbReference type="ARBA" id="ARBA00023157"/>
    </source>
</evidence>
<dbReference type="Proteomes" id="UP000019118">
    <property type="component" value="Unassembled WGS sequence"/>
</dbReference>
<dbReference type="InterPro" id="IPR051487">
    <property type="entry name" value="Ser/Thr_Proteases_Immune/Dev"/>
</dbReference>
<dbReference type="InterPro" id="IPR001314">
    <property type="entry name" value="Peptidase_S1A"/>
</dbReference>
<dbReference type="PROSITE" id="PS00134">
    <property type="entry name" value="TRYPSIN_HIS"/>
    <property type="match status" value="1"/>
</dbReference>
<protein>
    <recommendedName>
        <fullName evidence="4">Peptidase S1 domain-containing protein</fullName>
    </recommendedName>
</protein>
<dbReference type="PRINTS" id="PR00722">
    <property type="entry name" value="CHYMOTRYPSIN"/>
</dbReference>
<dbReference type="FunFam" id="2.40.10.10:FF:000068">
    <property type="entry name" value="transmembrane protease serine 2"/>
    <property type="match status" value="1"/>
</dbReference>
<evidence type="ECO:0000256" key="3">
    <source>
        <dbReference type="SAM" id="Phobius"/>
    </source>
</evidence>
<dbReference type="SUPFAM" id="SSF50494">
    <property type="entry name" value="Trypsin-like serine proteases"/>
    <property type="match status" value="1"/>
</dbReference>
<organism evidence="5 6">
    <name type="scientific">Dendroctonus ponderosae</name>
    <name type="common">Mountain pine beetle</name>
    <dbReference type="NCBI Taxonomy" id="77166"/>
    <lineage>
        <taxon>Eukaryota</taxon>
        <taxon>Metazoa</taxon>
        <taxon>Ecdysozoa</taxon>
        <taxon>Arthropoda</taxon>
        <taxon>Hexapoda</taxon>
        <taxon>Insecta</taxon>
        <taxon>Pterygota</taxon>
        <taxon>Neoptera</taxon>
        <taxon>Endopterygota</taxon>
        <taxon>Coleoptera</taxon>
        <taxon>Polyphaga</taxon>
        <taxon>Cucujiformia</taxon>
        <taxon>Curculionidae</taxon>
        <taxon>Scolytinae</taxon>
        <taxon>Dendroctonus</taxon>
    </lineage>
</organism>
<dbReference type="InterPro" id="IPR009003">
    <property type="entry name" value="Peptidase_S1_PA"/>
</dbReference>
<dbReference type="Gene3D" id="2.40.10.10">
    <property type="entry name" value="Trypsin-like serine proteases"/>
    <property type="match status" value="1"/>
</dbReference>
<name>A0AAR5Q5X7_DENPD</name>
<keyword evidence="3" id="KW-0472">Membrane</keyword>
<comment type="similarity">
    <text evidence="2">Belongs to the peptidase S1 family. CLIP subfamily.</text>
</comment>
<sequence length="304" mass="33197">MCNARISVPPSFLSFNLPKIYSFFILSKFAILVTIFSVVGSSESRADNECDCGWRNLASKSFQIVGGNETGINEFPAMVGIVSFSTKSLVCGGHIISDRYLLSAAHCVQKDPNELAILAGDHNITSGDDTLYSVLYNIKAYEIYPDYDNSIYSNDIAILQTTKSIAFSQYVASICLPFKYVDYDFSSQPVIVLGWGQLEFSGPTSDVLMMASLNVLSNDECSIIVSEALVPEEMCTFASGKDSCQLDSGGPLLWTDVVANRMHLVGIISHGLGCASNEPSVNTRVTQFLSWIVEITSDATYCYM</sequence>
<evidence type="ECO:0000256" key="2">
    <source>
        <dbReference type="ARBA" id="ARBA00024195"/>
    </source>
</evidence>
<keyword evidence="1" id="KW-1015">Disulfide bond</keyword>
<dbReference type="GO" id="GO:0004252">
    <property type="term" value="F:serine-type endopeptidase activity"/>
    <property type="evidence" value="ECO:0007669"/>
    <property type="project" value="InterPro"/>
</dbReference>
<dbReference type="SMART" id="SM00020">
    <property type="entry name" value="Tryp_SPc"/>
    <property type="match status" value="1"/>
</dbReference>
<dbReference type="InterPro" id="IPR018114">
    <property type="entry name" value="TRYPSIN_HIS"/>
</dbReference>
<feature type="domain" description="Peptidase S1" evidence="4">
    <location>
        <begin position="64"/>
        <end position="297"/>
    </location>
</feature>
<accession>A0AAR5Q5X7</accession>
<keyword evidence="3" id="KW-0812">Transmembrane</keyword>
<proteinExistence type="inferred from homology"/>
<reference evidence="5" key="2">
    <citation type="submission" date="2024-08" db="UniProtKB">
        <authorList>
            <consortium name="EnsemblMetazoa"/>
        </authorList>
    </citation>
    <scope>IDENTIFICATION</scope>
</reference>
<keyword evidence="6" id="KW-1185">Reference proteome</keyword>
<dbReference type="CDD" id="cd00190">
    <property type="entry name" value="Tryp_SPc"/>
    <property type="match status" value="1"/>
</dbReference>
<evidence type="ECO:0000313" key="6">
    <source>
        <dbReference type="Proteomes" id="UP000019118"/>
    </source>
</evidence>
<evidence type="ECO:0000313" key="5">
    <source>
        <dbReference type="EnsemblMetazoa" id="XP_019768627.1"/>
    </source>
</evidence>
<keyword evidence="3" id="KW-1133">Transmembrane helix</keyword>